<dbReference type="Proteomes" id="UP000692954">
    <property type="component" value="Unassembled WGS sequence"/>
</dbReference>
<organism evidence="2 3">
    <name type="scientific">Paramecium sonneborni</name>
    <dbReference type="NCBI Taxonomy" id="65129"/>
    <lineage>
        <taxon>Eukaryota</taxon>
        <taxon>Sar</taxon>
        <taxon>Alveolata</taxon>
        <taxon>Ciliophora</taxon>
        <taxon>Intramacronucleata</taxon>
        <taxon>Oligohymenophorea</taxon>
        <taxon>Peniculida</taxon>
        <taxon>Parameciidae</taxon>
        <taxon>Paramecium</taxon>
    </lineage>
</organism>
<comment type="caution">
    <text evidence="2">The sequence shown here is derived from an EMBL/GenBank/DDBJ whole genome shotgun (WGS) entry which is preliminary data.</text>
</comment>
<proteinExistence type="predicted"/>
<dbReference type="EMBL" id="CAJJDN010000209">
    <property type="protein sequence ID" value="CAD8129179.1"/>
    <property type="molecule type" value="Genomic_DNA"/>
</dbReference>
<dbReference type="OrthoDB" id="10064214at2759"/>
<evidence type="ECO:0000313" key="3">
    <source>
        <dbReference type="Proteomes" id="UP000692954"/>
    </source>
</evidence>
<evidence type="ECO:0000313" key="2">
    <source>
        <dbReference type="EMBL" id="CAD8129179.1"/>
    </source>
</evidence>
<protein>
    <submittedName>
        <fullName evidence="2">Uncharacterized protein</fullName>
    </submittedName>
</protein>
<feature type="region of interest" description="Disordered" evidence="1">
    <location>
        <begin position="246"/>
        <end position="269"/>
    </location>
</feature>
<dbReference type="AlphaFoldDB" id="A0A8S1RQ55"/>
<keyword evidence="3" id="KW-1185">Reference proteome</keyword>
<name>A0A8S1RQ55_9CILI</name>
<gene>
    <name evidence="2" type="ORF">PSON_ATCC_30995.1.T2090029</name>
</gene>
<sequence>MMQINNLRKFWEKDVKLTYQEVYTRVKPPDIEKDFANILKDELIETQVQLFINLHRALKFKGVDDPNFGNKIKREIGNATITTTQIFEYQVKNDQELQKEQIHIKDLKSVPFQNKVTYTNLHGDKLQYVKEAEVEVIHKRIAQKNSIDRKLLRNLNLQQLIGWLCSKKCCYQQQPIQLREKLNFLNSQSKIVNCSLKIRNKKRQIIPEQPLSFLDKVSNFKKREEKKQIIAISLSVSCKINKAKSEFQKQKNHNNNQEQNKQKNKIFKNQNKRKKFNLFQLR</sequence>
<evidence type="ECO:0000256" key="1">
    <source>
        <dbReference type="SAM" id="MobiDB-lite"/>
    </source>
</evidence>
<accession>A0A8S1RQ55</accession>
<reference evidence="2" key="1">
    <citation type="submission" date="2021-01" db="EMBL/GenBank/DDBJ databases">
        <authorList>
            <consortium name="Genoscope - CEA"/>
            <person name="William W."/>
        </authorList>
    </citation>
    <scope>NUCLEOTIDE SEQUENCE</scope>
</reference>